<proteinExistence type="inferred from homology"/>
<feature type="domain" description="Acyl-CoA dehydrogenase/oxidase N-terminal" evidence="13">
    <location>
        <begin position="41"/>
        <end position="158"/>
    </location>
</feature>
<dbReference type="RefSeq" id="WP_166254042.1">
    <property type="nucleotide sequence ID" value="NZ_JAAMOW010000003.1"/>
</dbReference>
<evidence type="ECO:0000259" key="12">
    <source>
        <dbReference type="Pfam" id="PF02770"/>
    </source>
</evidence>
<dbReference type="InterPro" id="IPR009075">
    <property type="entry name" value="AcylCo_DH/oxidase_C"/>
</dbReference>
<comment type="function">
    <text evidence="7">Involved in the assimilation of dimethylsulphoniopropionate (DMSP), an important compound in the fixation of carbon in marine phytoplankton, by mediating the conversion of 3-(methylthio)propanoyl-CoA (MMPA-CoA) to 3-(methylthio)acryloyl-CoA (MTA-CoA).</text>
</comment>
<dbReference type="Pfam" id="PF02771">
    <property type="entry name" value="Acyl-CoA_dh_N"/>
    <property type="match status" value="1"/>
</dbReference>
<evidence type="ECO:0000259" key="13">
    <source>
        <dbReference type="Pfam" id="PF02771"/>
    </source>
</evidence>
<feature type="domain" description="Acyl-CoA dehydrogenase/oxidase C-terminal" evidence="11">
    <location>
        <begin position="282"/>
        <end position="447"/>
    </location>
</feature>
<dbReference type="PROSITE" id="PS00072">
    <property type="entry name" value="ACYL_COA_DH_1"/>
    <property type="match status" value="1"/>
</dbReference>
<sequence>MASYKAPLQEINFVLSQVLGADKLAALPGYEDASAETLSGLIDEAAKLIENELAPLNAKSDQQGCTYNGNNTVTVPDGFADFWKAYAEAGWIGIMQKQEYGGAGLPYTLGKVIEELLCSANVAFALYPGLTQGCFEAIAANGSDEQKQTYLPKLATGEWSGTMCMTEPQAGSDLAAVKTKAHPQDDGSFLLEGSKIFITSGEHEMVDNIVHFVLARLPDSPPGIKGLSTFVVPKYLVKDDGSVGERNPVKCVSIEHKMGINGSCTCTMSFENARGWMIGKPNTGIQNMFVMMNLARIMVGYQGLGQCELATQNAIRYALERKQGKAFNGGDVIAHHPDVRRMLLQMKSVTEGARVLCYETAMHVDASHHAADAAAREEAQDWVELNTPLVKAFCTDSAVELGSMAIQVYGGHGFIKEHGIEQIVRDSKILCLYEGTNGIQAMDLVRRKLMLHGGRLPKRFFEAVRADLDAAPAFIAAPLAKALAELESTTRWVQESYKLTPDDAAFGCVDFLRAFSLTYLGWNWLRMVRAAETGGDAAFAASKRATAQFFATRMLSQVPSLLANVRESAAELMELDVAAL</sequence>
<comment type="cofactor">
    <cofactor evidence="1 10">
        <name>FAD</name>
        <dbReference type="ChEBI" id="CHEBI:57692"/>
    </cofactor>
</comment>
<comment type="similarity">
    <text evidence="2 10">Belongs to the acyl-CoA dehydrogenase family.</text>
</comment>
<dbReference type="Pfam" id="PF12806">
    <property type="entry name" value="Acyl-CoA_dh_C"/>
    <property type="match status" value="1"/>
</dbReference>
<dbReference type="PANTHER" id="PTHR42803">
    <property type="entry name" value="ACYL-COA DEHYDROGENASE"/>
    <property type="match status" value="1"/>
</dbReference>
<feature type="domain" description="Acetyl-CoA dehydrogenase-like C-terminal" evidence="14">
    <location>
        <begin position="460"/>
        <end position="576"/>
    </location>
</feature>
<keyword evidence="3 10" id="KW-0285">Flavoprotein</keyword>
<keyword evidence="5 10" id="KW-0560">Oxidoreductase</keyword>
<dbReference type="PANTHER" id="PTHR42803:SF1">
    <property type="entry name" value="BROAD-SPECIFICITY LINEAR ACYL-COA DEHYDROGENASE FADE5"/>
    <property type="match status" value="1"/>
</dbReference>
<dbReference type="Gene3D" id="1.10.540.10">
    <property type="entry name" value="Acyl-CoA dehydrogenase/oxidase, N-terminal domain"/>
    <property type="match status" value="1"/>
</dbReference>
<evidence type="ECO:0000256" key="5">
    <source>
        <dbReference type="ARBA" id="ARBA00023002"/>
    </source>
</evidence>
<evidence type="ECO:0000256" key="4">
    <source>
        <dbReference type="ARBA" id="ARBA00022827"/>
    </source>
</evidence>
<evidence type="ECO:0000313" key="15">
    <source>
        <dbReference type="EMBL" id="NGY04516.1"/>
    </source>
</evidence>
<evidence type="ECO:0000259" key="14">
    <source>
        <dbReference type="Pfam" id="PF12806"/>
    </source>
</evidence>
<comment type="caution">
    <text evidence="15">The sequence shown here is derived from an EMBL/GenBank/DDBJ whole genome shotgun (WGS) entry which is preliminary data.</text>
</comment>
<dbReference type="InterPro" id="IPR052166">
    <property type="entry name" value="Diverse_Acyl-CoA_DH"/>
</dbReference>
<dbReference type="InterPro" id="IPR006091">
    <property type="entry name" value="Acyl-CoA_Oxase/DH_mid-dom"/>
</dbReference>
<dbReference type="Pfam" id="PF02770">
    <property type="entry name" value="Acyl-CoA_dh_M"/>
    <property type="match status" value="1"/>
</dbReference>
<name>A0A6M2BPJ8_9GAMM</name>
<dbReference type="InterPro" id="IPR025878">
    <property type="entry name" value="Acyl-CoA_dh-like_C_dom"/>
</dbReference>
<dbReference type="InterPro" id="IPR046373">
    <property type="entry name" value="Acyl-CoA_Oxase/DH_mid-dom_sf"/>
</dbReference>
<evidence type="ECO:0000256" key="3">
    <source>
        <dbReference type="ARBA" id="ARBA00022630"/>
    </source>
</evidence>
<dbReference type="FunFam" id="2.40.110.10:FF:000031">
    <property type="entry name" value="Acyl-CoA dehydrogenase, putative"/>
    <property type="match status" value="1"/>
</dbReference>
<evidence type="ECO:0000313" key="16">
    <source>
        <dbReference type="Proteomes" id="UP000472676"/>
    </source>
</evidence>
<evidence type="ECO:0000256" key="6">
    <source>
        <dbReference type="ARBA" id="ARBA00051388"/>
    </source>
</evidence>
<evidence type="ECO:0000256" key="1">
    <source>
        <dbReference type="ARBA" id="ARBA00001974"/>
    </source>
</evidence>
<organism evidence="15 16">
    <name type="scientific">Solimonas terrae</name>
    <dbReference type="NCBI Taxonomy" id="1396819"/>
    <lineage>
        <taxon>Bacteria</taxon>
        <taxon>Pseudomonadati</taxon>
        <taxon>Pseudomonadota</taxon>
        <taxon>Gammaproteobacteria</taxon>
        <taxon>Nevskiales</taxon>
        <taxon>Nevskiaceae</taxon>
        <taxon>Solimonas</taxon>
    </lineage>
</organism>
<comment type="catalytic activity">
    <reaction evidence="6">
        <text>3-(methylsulfanyl)propanoyl-CoA + oxidized [electron-transfer flavoprotein] + H(+) = 3-(methylsulfanyl)acryloyl-CoA + reduced [electron-transfer flavoprotein]</text>
        <dbReference type="Rhea" id="RHEA:52612"/>
        <dbReference type="Rhea" id="RHEA-COMP:10685"/>
        <dbReference type="Rhea" id="RHEA-COMP:10686"/>
        <dbReference type="ChEBI" id="CHEBI:15378"/>
        <dbReference type="ChEBI" id="CHEBI:57692"/>
        <dbReference type="ChEBI" id="CHEBI:58307"/>
        <dbReference type="ChEBI" id="CHEBI:82815"/>
        <dbReference type="ChEBI" id="CHEBI:84994"/>
        <dbReference type="EC" id="1.3.99.41"/>
    </reaction>
    <physiologicalReaction direction="left-to-right" evidence="6">
        <dbReference type="Rhea" id="RHEA:52613"/>
    </physiologicalReaction>
</comment>
<evidence type="ECO:0000256" key="7">
    <source>
        <dbReference type="ARBA" id="ARBA00058683"/>
    </source>
</evidence>
<dbReference type="InterPro" id="IPR009100">
    <property type="entry name" value="AcylCoA_DH/oxidase_NM_dom_sf"/>
</dbReference>
<evidence type="ECO:0000256" key="8">
    <source>
        <dbReference type="ARBA" id="ARBA00066694"/>
    </source>
</evidence>
<dbReference type="EMBL" id="JAAMOW010000003">
    <property type="protein sequence ID" value="NGY04516.1"/>
    <property type="molecule type" value="Genomic_DNA"/>
</dbReference>
<dbReference type="Pfam" id="PF00441">
    <property type="entry name" value="Acyl-CoA_dh_1"/>
    <property type="match status" value="1"/>
</dbReference>
<evidence type="ECO:0000256" key="9">
    <source>
        <dbReference type="ARBA" id="ARBA00069043"/>
    </source>
</evidence>
<dbReference type="Proteomes" id="UP000472676">
    <property type="component" value="Unassembled WGS sequence"/>
</dbReference>
<dbReference type="InterPro" id="IPR013786">
    <property type="entry name" value="AcylCoA_DH/ox_N"/>
</dbReference>
<dbReference type="GO" id="GO:0003995">
    <property type="term" value="F:acyl-CoA dehydrogenase activity"/>
    <property type="evidence" value="ECO:0007669"/>
    <property type="project" value="InterPro"/>
</dbReference>
<dbReference type="EC" id="1.3.99.41" evidence="8"/>
<gene>
    <name evidence="15" type="ORF">G7Y85_07065</name>
</gene>
<evidence type="ECO:0000256" key="10">
    <source>
        <dbReference type="RuleBase" id="RU362125"/>
    </source>
</evidence>
<keyword evidence="4 10" id="KW-0274">FAD</keyword>
<feature type="domain" description="Acyl-CoA oxidase/dehydrogenase middle" evidence="12">
    <location>
        <begin position="163"/>
        <end position="272"/>
    </location>
</feature>
<keyword evidence="16" id="KW-1185">Reference proteome</keyword>
<dbReference type="SUPFAM" id="SSF47203">
    <property type="entry name" value="Acyl-CoA dehydrogenase C-terminal domain-like"/>
    <property type="match status" value="1"/>
</dbReference>
<dbReference type="InterPro" id="IPR037069">
    <property type="entry name" value="AcylCoA_DH/ox_N_sf"/>
</dbReference>
<dbReference type="InterPro" id="IPR036250">
    <property type="entry name" value="AcylCo_DH-like_C"/>
</dbReference>
<accession>A0A6M2BPJ8</accession>
<dbReference type="GO" id="GO:0050660">
    <property type="term" value="F:flavin adenine dinucleotide binding"/>
    <property type="evidence" value="ECO:0007669"/>
    <property type="project" value="InterPro"/>
</dbReference>
<evidence type="ECO:0000256" key="2">
    <source>
        <dbReference type="ARBA" id="ARBA00009347"/>
    </source>
</evidence>
<dbReference type="Gene3D" id="2.40.110.10">
    <property type="entry name" value="Butyryl-CoA Dehydrogenase, subunit A, domain 2"/>
    <property type="match status" value="1"/>
</dbReference>
<evidence type="ECO:0000259" key="11">
    <source>
        <dbReference type="Pfam" id="PF00441"/>
    </source>
</evidence>
<dbReference type="AlphaFoldDB" id="A0A6M2BPJ8"/>
<dbReference type="Gene3D" id="1.20.140.10">
    <property type="entry name" value="Butyryl-CoA Dehydrogenase, subunit A, domain 3"/>
    <property type="match status" value="1"/>
</dbReference>
<protein>
    <recommendedName>
        <fullName evidence="9">3-methylmercaptopropionyl-CoA dehydrogenase</fullName>
        <ecNumber evidence="8">1.3.99.41</ecNumber>
    </recommendedName>
</protein>
<reference evidence="15 16" key="1">
    <citation type="journal article" date="2014" name="Int. J. Syst. Evol. Microbiol.">
        <title>Solimonas terrae sp. nov., isolated from soil.</title>
        <authorList>
            <person name="Kim S.J."/>
            <person name="Moon J.Y."/>
            <person name="Weon H.Y."/>
            <person name="Ahn J.H."/>
            <person name="Chen W.M."/>
            <person name="Kwon S.W."/>
        </authorList>
    </citation>
    <scope>NUCLEOTIDE SEQUENCE [LARGE SCALE GENOMIC DNA]</scope>
    <source>
        <strain evidence="15 16">KIS83-12</strain>
    </source>
</reference>
<dbReference type="InterPro" id="IPR006089">
    <property type="entry name" value="Acyl-CoA_DH_CS"/>
</dbReference>
<dbReference type="SUPFAM" id="SSF56645">
    <property type="entry name" value="Acyl-CoA dehydrogenase NM domain-like"/>
    <property type="match status" value="1"/>
</dbReference>